<evidence type="ECO:0000256" key="2">
    <source>
        <dbReference type="ARBA" id="ARBA00023125"/>
    </source>
</evidence>
<dbReference type="InterPro" id="IPR018060">
    <property type="entry name" value="HTH_AraC"/>
</dbReference>
<comment type="caution">
    <text evidence="6">The sequence shown here is derived from an EMBL/GenBank/DDBJ whole genome shotgun (WGS) entry which is preliminary data.</text>
</comment>
<dbReference type="InterPro" id="IPR018062">
    <property type="entry name" value="HTH_AraC-typ_CS"/>
</dbReference>
<organism evidence="6 7">
    <name type="scientific">Flagellimonas taeanensis</name>
    <dbReference type="NCBI Taxonomy" id="1005926"/>
    <lineage>
        <taxon>Bacteria</taxon>
        <taxon>Pseudomonadati</taxon>
        <taxon>Bacteroidota</taxon>
        <taxon>Flavobacteriia</taxon>
        <taxon>Flavobacteriales</taxon>
        <taxon>Flavobacteriaceae</taxon>
        <taxon>Flagellimonas</taxon>
    </lineage>
</organism>
<proteinExistence type="predicted"/>
<dbReference type="SUPFAM" id="SSF46689">
    <property type="entry name" value="Homeodomain-like"/>
    <property type="match status" value="2"/>
</dbReference>
<dbReference type="InterPro" id="IPR020449">
    <property type="entry name" value="Tscrpt_reg_AraC-type_HTH"/>
</dbReference>
<protein>
    <submittedName>
        <fullName evidence="5">Helix-turn-helix domain-containing protein</fullName>
    </submittedName>
    <submittedName>
        <fullName evidence="6">Transcriptional regulator, AraC family</fullName>
    </submittedName>
</protein>
<dbReference type="Pfam" id="PF12833">
    <property type="entry name" value="HTH_18"/>
    <property type="match status" value="1"/>
</dbReference>
<accession>A0A1M6SCR1</accession>
<dbReference type="PANTHER" id="PTHR43280">
    <property type="entry name" value="ARAC-FAMILY TRANSCRIPTIONAL REGULATOR"/>
    <property type="match status" value="1"/>
</dbReference>
<reference evidence="6 7" key="1">
    <citation type="submission" date="2016-11" db="EMBL/GenBank/DDBJ databases">
        <authorList>
            <person name="Varghese N."/>
            <person name="Submissions S."/>
        </authorList>
    </citation>
    <scope>NUCLEOTIDE SEQUENCE [LARGE SCALE GENOMIC DNA]</scope>
    <source>
        <strain evidence="6 7">CGMCC 1.12174</strain>
        <strain evidence="5 8">DSM 26351</strain>
    </source>
</reference>
<dbReference type="InterPro" id="IPR009057">
    <property type="entry name" value="Homeodomain-like_sf"/>
</dbReference>
<gene>
    <name evidence="5" type="ORF">SAMN04487891_102403</name>
    <name evidence="6" type="ORF">SAMN05216293_1082</name>
</gene>
<evidence type="ECO:0000313" key="5">
    <source>
        <dbReference type="EMBL" id="SFB79993.1"/>
    </source>
</evidence>
<keyword evidence="3" id="KW-0804">Transcription</keyword>
<keyword evidence="8" id="KW-1185">Reference proteome</keyword>
<dbReference type="PROSITE" id="PS01124">
    <property type="entry name" value="HTH_ARAC_FAMILY_2"/>
    <property type="match status" value="1"/>
</dbReference>
<dbReference type="PANTHER" id="PTHR43280:SF27">
    <property type="entry name" value="TRANSCRIPTIONAL REGULATOR MTLR"/>
    <property type="match status" value="1"/>
</dbReference>
<dbReference type="Proteomes" id="UP000184031">
    <property type="component" value="Unassembled WGS sequence"/>
</dbReference>
<evidence type="ECO:0000313" key="7">
    <source>
        <dbReference type="Proteomes" id="UP000184031"/>
    </source>
</evidence>
<evidence type="ECO:0000256" key="1">
    <source>
        <dbReference type="ARBA" id="ARBA00023015"/>
    </source>
</evidence>
<dbReference type="Gene3D" id="1.10.10.60">
    <property type="entry name" value="Homeodomain-like"/>
    <property type="match status" value="2"/>
</dbReference>
<dbReference type="PRINTS" id="PR00032">
    <property type="entry name" value="HTHARAC"/>
</dbReference>
<dbReference type="OrthoDB" id="1410704at2"/>
<dbReference type="Proteomes" id="UP000198940">
    <property type="component" value="Unassembled WGS sequence"/>
</dbReference>
<dbReference type="PROSITE" id="PS00041">
    <property type="entry name" value="HTH_ARAC_FAMILY_1"/>
    <property type="match status" value="1"/>
</dbReference>
<keyword evidence="1" id="KW-0805">Transcription regulation</keyword>
<dbReference type="EMBL" id="FOKU01000002">
    <property type="protein sequence ID" value="SFB79993.1"/>
    <property type="molecule type" value="Genomic_DNA"/>
</dbReference>
<name>A0A1M6SCR1_9FLAO</name>
<evidence type="ECO:0000313" key="6">
    <source>
        <dbReference type="EMBL" id="SHK42495.1"/>
    </source>
</evidence>
<dbReference type="AlphaFoldDB" id="A0A1M6SCR1"/>
<dbReference type="STRING" id="1055723.SAMN05216293_1082"/>
<dbReference type="EMBL" id="FRAT01000002">
    <property type="protein sequence ID" value="SHK42495.1"/>
    <property type="molecule type" value="Genomic_DNA"/>
</dbReference>
<evidence type="ECO:0000313" key="8">
    <source>
        <dbReference type="Proteomes" id="UP000198940"/>
    </source>
</evidence>
<dbReference type="GO" id="GO:0043565">
    <property type="term" value="F:sequence-specific DNA binding"/>
    <property type="evidence" value="ECO:0007669"/>
    <property type="project" value="InterPro"/>
</dbReference>
<sequence length="291" mass="34554">MNKNIHREITPLSQDDSFLVFDRVKKHFDFPIHFHPEYELNFIWNGKGVRRVVGDSMEEIENIELVLVGPNLEHGWETYNCKSNKIYEITIQFHNDLFDEKLLSRRIFKSIKEMLQRSNRGILFSQKISKDLKTRIMALSKIDSMDYFMELLSILQDLATSRNQRQLSTYSSSINDVFENSDRIKMVYDFIHQNFERKITLAEISELVNMSPGTFNRFIKKRTGRTFIEYTNETRISYASRWLIESNMNVSEISYKCGFNNIANFNRIFKKIKKCTPSEFKEKFEGIKKVL</sequence>
<dbReference type="SMART" id="SM00342">
    <property type="entry name" value="HTH_ARAC"/>
    <property type="match status" value="1"/>
</dbReference>
<feature type="domain" description="HTH araC/xylS-type" evidence="4">
    <location>
        <begin position="185"/>
        <end position="283"/>
    </location>
</feature>
<dbReference type="RefSeq" id="WP_072877685.1">
    <property type="nucleotide sequence ID" value="NZ_FOKU01000002.1"/>
</dbReference>
<evidence type="ECO:0000259" key="4">
    <source>
        <dbReference type="PROSITE" id="PS01124"/>
    </source>
</evidence>
<dbReference type="GO" id="GO:0003700">
    <property type="term" value="F:DNA-binding transcription factor activity"/>
    <property type="evidence" value="ECO:0007669"/>
    <property type="project" value="InterPro"/>
</dbReference>
<evidence type="ECO:0000256" key="3">
    <source>
        <dbReference type="ARBA" id="ARBA00023163"/>
    </source>
</evidence>
<keyword evidence="2" id="KW-0238">DNA-binding</keyword>